<dbReference type="EMBL" id="KV423916">
    <property type="protein sequence ID" value="KZT62487.1"/>
    <property type="molecule type" value="Genomic_DNA"/>
</dbReference>
<protein>
    <submittedName>
        <fullName evidence="2">Uncharacterized protein</fullName>
    </submittedName>
</protein>
<evidence type="ECO:0000313" key="2">
    <source>
        <dbReference type="EMBL" id="KZT62487.1"/>
    </source>
</evidence>
<evidence type="ECO:0000313" key="3">
    <source>
        <dbReference type="Proteomes" id="UP000076842"/>
    </source>
</evidence>
<proteinExistence type="predicted"/>
<keyword evidence="3" id="KW-1185">Reference proteome</keyword>
<dbReference type="Proteomes" id="UP000076842">
    <property type="component" value="Unassembled WGS sequence"/>
</dbReference>
<name>A0A165K006_9BASI</name>
<organism evidence="2 3">
    <name type="scientific">Calocera cornea HHB12733</name>
    <dbReference type="NCBI Taxonomy" id="1353952"/>
    <lineage>
        <taxon>Eukaryota</taxon>
        <taxon>Fungi</taxon>
        <taxon>Dikarya</taxon>
        <taxon>Basidiomycota</taxon>
        <taxon>Agaricomycotina</taxon>
        <taxon>Dacrymycetes</taxon>
        <taxon>Dacrymycetales</taxon>
        <taxon>Dacrymycetaceae</taxon>
        <taxon>Calocera</taxon>
    </lineage>
</organism>
<sequence>MLAAGLGHPFSLWHMCVESVNQPVARSAAHTTQRGCAGTPAVSQARKPAKRSIELARELMERGAPKIEGDIATLSQSALVAWIRTIKQETESGMPPMKGQSTRAQ</sequence>
<dbReference type="InParanoid" id="A0A165K006"/>
<dbReference type="AlphaFoldDB" id="A0A165K006"/>
<feature type="region of interest" description="Disordered" evidence="1">
    <location>
        <begin position="28"/>
        <end position="49"/>
    </location>
</feature>
<evidence type="ECO:0000256" key="1">
    <source>
        <dbReference type="SAM" id="MobiDB-lite"/>
    </source>
</evidence>
<reference evidence="2 3" key="1">
    <citation type="journal article" date="2016" name="Mol. Biol. Evol.">
        <title>Comparative Genomics of Early-Diverging Mushroom-Forming Fungi Provides Insights into the Origins of Lignocellulose Decay Capabilities.</title>
        <authorList>
            <person name="Nagy L.G."/>
            <person name="Riley R."/>
            <person name="Tritt A."/>
            <person name="Adam C."/>
            <person name="Daum C."/>
            <person name="Floudas D."/>
            <person name="Sun H."/>
            <person name="Yadav J.S."/>
            <person name="Pangilinan J."/>
            <person name="Larsson K.H."/>
            <person name="Matsuura K."/>
            <person name="Barry K."/>
            <person name="Labutti K."/>
            <person name="Kuo R."/>
            <person name="Ohm R.A."/>
            <person name="Bhattacharya S.S."/>
            <person name="Shirouzu T."/>
            <person name="Yoshinaga Y."/>
            <person name="Martin F.M."/>
            <person name="Grigoriev I.V."/>
            <person name="Hibbett D.S."/>
        </authorList>
    </citation>
    <scope>NUCLEOTIDE SEQUENCE [LARGE SCALE GENOMIC DNA]</scope>
    <source>
        <strain evidence="2 3">HHB12733</strain>
    </source>
</reference>
<accession>A0A165K006</accession>
<gene>
    <name evidence="2" type="ORF">CALCODRAFT_479084</name>
</gene>